<keyword evidence="2 5" id="KW-0813">Transport</keyword>
<accession>A0A2A5ASZ2</accession>
<reference evidence="8" key="1">
    <citation type="submission" date="2017-08" db="EMBL/GenBank/DDBJ databases">
        <title>A dynamic microbial community with high functional redundancy inhabits the cold, oxic subseafloor aquifer.</title>
        <authorList>
            <person name="Tully B.J."/>
            <person name="Wheat C.G."/>
            <person name="Glazer B.T."/>
            <person name="Huber J.A."/>
        </authorList>
    </citation>
    <scope>NUCLEOTIDE SEQUENCE [LARGE SCALE GENOMIC DNA]</scope>
</reference>
<keyword evidence="3 5" id="KW-0653">Protein transport</keyword>
<dbReference type="PANTHER" id="PTHR36918:SF1">
    <property type="entry name" value="PROTEIN-EXPORT PROTEIN SECB"/>
    <property type="match status" value="1"/>
</dbReference>
<sequence>MAENEDNNTEAAAAPAAQAPEGPQFALQRIYLKDSSFESPRSPAVFQGKWAPTINFDIKTRNEKVQDDIYEVVLVLTVEAKLEEQAAFLVEVHQAGIFACKEFDEAQLEQLLATVCPNILFAYAREAVDSMVVKGSFPALMLSPINFDALYAQQKQAMAEQAANGNGADSAESETPPVTN</sequence>
<evidence type="ECO:0000313" key="8">
    <source>
        <dbReference type="Proteomes" id="UP000218327"/>
    </source>
</evidence>
<evidence type="ECO:0000256" key="6">
    <source>
        <dbReference type="SAM" id="MobiDB-lite"/>
    </source>
</evidence>
<comment type="similarity">
    <text evidence="1 5">Belongs to the SecB family.</text>
</comment>
<feature type="compositionally biased region" description="Low complexity" evidence="6">
    <location>
        <begin position="9"/>
        <end position="21"/>
    </location>
</feature>
<proteinExistence type="inferred from homology"/>
<evidence type="ECO:0000256" key="4">
    <source>
        <dbReference type="ARBA" id="ARBA00023010"/>
    </source>
</evidence>
<dbReference type="GO" id="GO:0015031">
    <property type="term" value="P:protein transport"/>
    <property type="evidence" value="ECO:0007669"/>
    <property type="project" value="UniProtKB-UniRule"/>
</dbReference>
<evidence type="ECO:0000256" key="2">
    <source>
        <dbReference type="ARBA" id="ARBA00022448"/>
    </source>
</evidence>
<evidence type="ECO:0000313" key="7">
    <source>
        <dbReference type="EMBL" id="PCJ22359.1"/>
    </source>
</evidence>
<organism evidence="7 8">
    <name type="scientific">SAR86 cluster bacterium</name>
    <dbReference type="NCBI Taxonomy" id="2030880"/>
    <lineage>
        <taxon>Bacteria</taxon>
        <taxon>Pseudomonadati</taxon>
        <taxon>Pseudomonadota</taxon>
        <taxon>Gammaproteobacteria</taxon>
        <taxon>SAR86 cluster</taxon>
    </lineage>
</organism>
<gene>
    <name evidence="5" type="primary">secB</name>
    <name evidence="7" type="ORF">COA96_14715</name>
</gene>
<dbReference type="Gene3D" id="3.10.420.10">
    <property type="entry name" value="SecB-like"/>
    <property type="match status" value="1"/>
</dbReference>
<dbReference type="Proteomes" id="UP000218327">
    <property type="component" value="Unassembled WGS sequence"/>
</dbReference>
<dbReference type="NCBIfam" id="TIGR00809">
    <property type="entry name" value="secB"/>
    <property type="match status" value="1"/>
</dbReference>
<dbReference type="PANTHER" id="PTHR36918">
    <property type="match status" value="1"/>
</dbReference>
<evidence type="ECO:0000256" key="3">
    <source>
        <dbReference type="ARBA" id="ARBA00022927"/>
    </source>
</evidence>
<dbReference type="GO" id="GO:0051082">
    <property type="term" value="F:unfolded protein binding"/>
    <property type="evidence" value="ECO:0007669"/>
    <property type="project" value="InterPro"/>
</dbReference>
<comment type="subunit">
    <text evidence="5">Homotetramer, a dimer of dimers. One homotetramer interacts with 1 SecA dimer.</text>
</comment>
<dbReference type="NCBIfam" id="NF004393">
    <property type="entry name" value="PRK05751.1-4"/>
    <property type="match status" value="1"/>
</dbReference>
<evidence type="ECO:0000256" key="1">
    <source>
        <dbReference type="ARBA" id="ARBA00009990"/>
    </source>
</evidence>
<dbReference type="InterPro" id="IPR035958">
    <property type="entry name" value="SecB-like_sf"/>
</dbReference>
<dbReference type="PRINTS" id="PR01594">
    <property type="entry name" value="SECBCHAPRONE"/>
</dbReference>
<comment type="subcellular location">
    <subcellularLocation>
        <location evidence="5">Cytoplasm</location>
    </subcellularLocation>
</comment>
<dbReference type="HAMAP" id="MF_00821">
    <property type="entry name" value="SecB"/>
    <property type="match status" value="1"/>
</dbReference>
<dbReference type="GO" id="GO:0006457">
    <property type="term" value="P:protein folding"/>
    <property type="evidence" value="ECO:0007669"/>
    <property type="project" value="UniProtKB-UniRule"/>
</dbReference>
<dbReference type="GO" id="GO:0005737">
    <property type="term" value="C:cytoplasm"/>
    <property type="evidence" value="ECO:0007669"/>
    <property type="project" value="UniProtKB-SubCell"/>
</dbReference>
<dbReference type="GO" id="GO:0051262">
    <property type="term" value="P:protein tetramerization"/>
    <property type="evidence" value="ECO:0007669"/>
    <property type="project" value="InterPro"/>
</dbReference>
<dbReference type="EMBL" id="NVVJ01000064">
    <property type="protein sequence ID" value="PCJ22359.1"/>
    <property type="molecule type" value="Genomic_DNA"/>
</dbReference>
<dbReference type="Pfam" id="PF02556">
    <property type="entry name" value="SecB"/>
    <property type="match status" value="1"/>
</dbReference>
<feature type="region of interest" description="Disordered" evidence="6">
    <location>
        <begin position="161"/>
        <end position="180"/>
    </location>
</feature>
<protein>
    <recommendedName>
        <fullName evidence="5">Protein-export protein SecB</fullName>
    </recommendedName>
</protein>
<dbReference type="InterPro" id="IPR003708">
    <property type="entry name" value="SecB"/>
</dbReference>
<comment type="caution">
    <text evidence="7">The sequence shown here is derived from an EMBL/GenBank/DDBJ whole genome shotgun (WGS) entry which is preliminary data.</text>
</comment>
<evidence type="ECO:0000256" key="5">
    <source>
        <dbReference type="HAMAP-Rule" id="MF_00821"/>
    </source>
</evidence>
<dbReference type="AlphaFoldDB" id="A0A2A5ASZ2"/>
<comment type="function">
    <text evidence="5">One of the proteins required for the normal export of preproteins out of the cell cytoplasm. It is a molecular chaperone that binds to a subset of precursor proteins, maintaining them in a translocation-competent state. It also specifically binds to its receptor SecA.</text>
</comment>
<keyword evidence="5" id="KW-0963">Cytoplasm</keyword>
<dbReference type="SUPFAM" id="SSF54611">
    <property type="entry name" value="SecB-like"/>
    <property type="match status" value="1"/>
</dbReference>
<keyword evidence="4 5" id="KW-0811">Translocation</keyword>
<keyword evidence="5" id="KW-0143">Chaperone</keyword>
<name>A0A2A5ASZ2_9GAMM</name>
<feature type="region of interest" description="Disordered" evidence="6">
    <location>
        <begin position="1"/>
        <end position="21"/>
    </location>
</feature>